<sequence>MLPNIFKTFGLITIAGILVLVFHHLGLNELLNVLITSIALGALLRYFIGQRGYLIATVAGFSAVLFYHSAFDLLQMMLASILLGYSAIDMLQCYTQSRKSQRRLPLSPDREFLNY</sequence>
<dbReference type="EMBL" id="RCHD01000055">
    <property type="protein sequence ID" value="RLL30544.1"/>
    <property type="molecule type" value="Genomic_DNA"/>
</dbReference>
<reference evidence="1 2" key="1">
    <citation type="submission" date="2018-09" db="EMBL/GenBank/DDBJ databases">
        <title>The draft genome of Acinetobacter sp. strains.</title>
        <authorList>
            <person name="Qin J."/>
            <person name="Feng Y."/>
            <person name="Zong Z."/>
        </authorList>
    </citation>
    <scope>NUCLEOTIDE SEQUENCE [LARGE SCALE GENOMIC DNA]</scope>
    <source>
        <strain evidence="1 2">WCHAc060003</strain>
    </source>
</reference>
<dbReference type="Proteomes" id="UP000267166">
    <property type="component" value="Unassembled WGS sequence"/>
</dbReference>
<dbReference type="AlphaFoldDB" id="A0A498D7A9"/>
<comment type="caution">
    <text evidence="1">The sequence shown here is derived from an EMBL/GenBank/DDBJ whole genome shotgun (WGS) entry which is preliminary data.</text>
</comment>
<protein>
    <submittedName>
        <fullName evidence="1">Uncharacterized protein</fullName>
    </submittedName>
</protein>
<accession>A0A498D7A9</accession>
<organism evidence="1 2">
    <name type="scientific">Acinetobacter cumulans</name>
    <dbReference type="NCBI Taxonomy" id="2136182"/>
    <lineage>
        <taxon>Bacteria</taxon>
        <taxon>Pseudomonadati</taxon>
        <taxon>Pseudomonadota</taxon>
        <taxon>Gammaproteobacteria</taxon>
        <taxon>Moraxellales</taxon>
        <taxon>Moraxellaceae</taxon>
        <taxon>Acinetobacter</taxon>
    </lineage>
</organism>
<proteinExistence type="predicted"/>
<gene>
    <name evidence="1" type="ORF">D9K80_16015</name>
</gene>
<evidence type="ECO:0000313" key="1">
    <source>
        <dbReference type="EMBL" id="RLL30544.1"/>
    </source>
</evidence>
<name>A0A498D7A9_9GAMM</name>
<evidence type="ECO:0000313" key="2">
    <source>
        <dbReference type="Proteomes" id="UP000267166"/>
    </source>
</evidence>
<dbReference type="RefSeq" id="WP_106986171.1">
    <property type="nucleotide sequence ID" value="NZ_CP035934.2"/>
</dbReference>